<dbReference type="OrthoDB" id="9804072at2"/>
<dbReference type="Pfam" id="PF01168">
    <property type="entry name" value="Ala_racemase_N"/>
    <property type="match status" value="1"/>
</dbReference>
<dbReference type="Proteomes" id="UP000238415">
    <property type="component" value="Unassembled WGS sequence"/>
</dbReference>
<feature type="modified residue" description="N6-(pyridoxal phosphate)lysine" evidence="2 3">
    <location>
        <position position="36"/>
    </location>
</feature>
<comment type="function">
    <text evidence="2">Pyridoxal 5'-phosphate (PLP)-binding protein, which is involved in PLP homeostasis.</text>
</comment>
<dbReference type="NCBIfam" id="TIGR00044">
    <property type="entry name" value="YggS family pyridoxal phosphate-dependent enzyme"/>
    <property type="match status" value="1"/>
</dbReference>
<dbReference type="SUPFAM" id="SSF51419">
    <property type="entry name" value="PLP-binding barrel"/>
    <property type="match status" value="1"/>
</dbReference>
<dbReference type="GO" id="GO:0030170">
    <property type="term" value="F:pyridoxal phosphate binding"/>
    <property type="evidence" value="ECO:0007669"/>
    <property type="project" value="UniProtKB-UniRule"/>
</dbReference>
<sequence length="228" mass="25107">MVYLAENIARVRERMAAAARRSGRSVDEVTLVAVTKTVAVEVIKEAVALGLEDLGENRVQELLAKQPYIEGARWHLIGHLQRNKVRQVWDKVELIHSVDSLALARELDKRAVSGGRRIKVLIEVNVAGEASKFGLAPEAVPSFIKEASGFTGLNIMGLMTVAPLTEDPEEVRPVFRRLAALRREVEALHLPGVDMRYLSMGMSNDFEVAIEEGSNLVRIGTAIFGART</sequence>
<evidence type="ECO:0000313" key="6">
    <source>
        <dbReference type="EMBL" id="PRR70179.1"/>
    </source>
</evidence>
<dbReference type="PIRSF" id="PIRSF004848">
    <property type="entry name" value="YBL036c_PLPDEIII"/>
    <property type="match status" value="1"/>
</dbReference>
<dbReference type="FunFam" id="3.20.20.10:FF:000018">
    <property type="entry name" value="Pyridoxal phosphate homeostasis protein"/>
    <property type="match status" value="1"/>
</dbReference>
<dbReference type="CDD" id="cd00635">
    <property type="entry name" value="PLPDE_III_YBL036c_like"/>
    <property type="match status" value="1"/>
</dbReference>
<dbReference type="PANTHER" id="PTHR10146:SF14">
    <property type="entry name" value="PYRIDOXAL PHOSPHATE HOMEOSTASIS PROTEIN"/>
    <property type="match status" value="1"/>
</dbReference>
<comment type="similarity">
    <text evidence="2 4">Belongs to the pyridoxal phosphate-binding protein YggS/PROSC family.</text>
</comment>
<dbReference type="PANTHER" id="PTHR10146">
    <property type="entry name" value="PROLINE SYNTHETASE CO-TRANSCRIBED BACTERIAL HOMOLOG PROTEIN"/>
    <property type="match status" value="1"/>
</dbReference>
<comment type="cofactor">
    <cofactor evidence="3">
        <name>pyridoxal 5'-phosphate</name>
        <dbReference type="ChEBI" id="CHEBI:597326"/>
    </cofactor>
</comment>
<dbReference type="Gene3D" id="3.20.20.10">
    <property type="entry name" value="Alanine racemase"/>
    <property type="match status" value="1"/>
</dbReference>
<evidence type="ECO:0000256" key="3">
    <source>
        <dbReference type="PIRSR" id="PIRSR004848-1"/>
    </source>
</evidence>
<comment type="caution">
    <text evidence="6">The sequence shown here is derived from an EMBL/GenBank/DDBJ whole genome shotgun (WGS) entry which is preliminary data.</text>
</comment>
<evidence type="ECO:0000259" key="5">
    <source>
        <dbReference type="Pfam" id="PF01168"/>
    </source>
</evidence>
<evidence type="ECO:0000256" key="4">
    <source>
        <dbReference type="RuleBase" id="RU004514"/>
    </source>
</evidence>
<reference evidence="6 7" key="1">
    <citation type="submission" date="2018-03" db="EMBL/GenBank/DDBJ databases">
        <title>Genome sequence of Moorella humiferrea DSM 23265.</title>
        <authorList>
            <person name="Poehlein A."/>
            <person name="Daniel R."/>
        </authorList>
    </citation>
    <scope>NUCLEOTIDE SEQUENCE [LARGE SCALE GENOMIC DNA]</scope>
    <source>
        <strain evidence="6 7">DSM 23265</strain>
    </source>
</reference>
<evidence type="ECO:0000256" key="1">
    <source>
        <dbReference type="ARBA" id="ARBA00022898"/>
    </source>
</evidence>
<evidence type="ECO:0000313" key="7">
    <source>
        <dbReference type="Proteomes" id="UP000238415"/>
    </source>
</evidence>
<dbReference type="InterPro" id="IPR011078">
    <property type="entry name" value="PyrdxlP_homeostasis"/>
</dbReference>
<name>A0A2T0AMT7_9FIRM</name>
<organism evidence="6 7">
    <name type="scientific">Neomoorella humiferrea</name>
    <dbReference type="NCBI Taxonomy" id="676965"/>
    <lineage>
        <taxon>Bacteria</taxon>
        <taxon>Bacillati</taxon>
        <taxon>Bacillota</taxon>
        <taxon>Clostridia</taxon>
        <taxon>Neomoorellales</taxon>
        <taxon>Neomoorellaceae</taxon>
        <taxon>Neomoorella</taxon>
    </lineage>
</organism>
<feature type="domain" description="Alanine racemase N-terminal" evidence="5">
    <location>
        <begin position="10"/>
        <end position="227"/>
    </location>
</feature>
<dbReference type="EMBL" id="PVXM01000049">
    <property type="protein sequence ID" value="PRR70179.1"/>
    <property type="molecule type" value="Genomic_DNA"/>
</dbReference>
<evidence type="ECO:0000256" key="2">
    <source>
        <dbReference type="HAMAP-Rule" id="MF_02087"/>
    </source>
</evidence>
<dbReference type="HAMAP" id="MF_02087">
    <property type="entry name" value="PLP_homeostasis"/>
    <property type="match status" value="1"/>
</dbReference>
<accession>A0A2T0AMT7</accession>
<keyword evidence="1 2" id="KW-0663">Pyridoxal phosphate</keyword>
<keyword evidence="7" id="KW-1185">Reference proteome</keyword>
<dbReference type="InterPro" id="IPR029066">
    <property type="entry name" value="PLP-binding_barrel"/>
</dbReference>
<proteinExistence type="inferred from homology"/>
<dbReference type="RefSeq" id="WP_106005902.1">
    <property type="nucleotide sequence ID" value="NZ_CP136419.1"/>
</dbReference>
<gene>
    <name evidence="6" type="ORF">MOHU_19700</name>
</gene>
<dbReference type="InterPro" id="IPR001608">
    <property type="entry name" value="Ala_racemase_N"/>
</dbReference>
<dbReference type="AlphaFoldDB" id="A0A2T0AMT7"/>
<protein>
    <recommendedName>
        <fullName evidence="2">Pyridoxal phosphate homeostasis protein</fullName>
        <shortName evidence="2">PLP homeostasis protein</shortName>
    </recommendedName>
</protein>